<dbReference type="EMBL" id="VIEB01000261">
    <property type="protein sequence ID" value="TQD97909.1"/>
    <property type="molecule type" value="Genomic_DNA"/>
</dbReference>
<feature type="compositionally biased region" description="Basic residues" evidence="1">
    <location>
        <begin position="29"/>
        <end position="44"/>
    </location>
</feature>
<dbReference type="Proteomes" id="UP000315295">
    <property type="component" value="Unassembled WGS sequence"/>
</dbReference>
<organism evidence="2 3">
    <name type="scientific">Malus baccata</name>
    <name type="common">Siberian crab apple</name>
    <name type="synonym">Pyrus baccata</name>
    <dbReference type="NCBI Taxonomy" id="106549"/>
    <lineage>
        <taxon>Eukaryota</taxon>
        <taxon>Viridiplantae</taxon>
        <taxon>Streptophyta</taxon>
        <taxon>Embryophyta</taxon>
        <taxon>Tracheophyta</taxon>
        <taxon>Spermatophyta</taxon>
        <taxon>Magnoliopsida</taxon>
        <taxon>eudicotyledons</taxon>
        <taxon>Gunneridae</taxon>
        <taxon>Pentapetalae</taxon>
        <taxon>rosids</taxon>
        <taxon>fabids</taxon>
        <taxon>Rosales</taxon>
        <taxon>Rosaceae</taxon>
        <taxon>Amygdaloideae</taxon>
        <taxon>Maleae</taxon>
        <taxon>Malus</taxon>
    </lineage>
</organism>
<dbReference type="PANTHER" id="PTHR34660:SF7">
    <property type="entry name" value="DNA LIGASE-LIKE PROTEIN"/>
    <property type="match status" value="1"/>
</dbReference>
<evidence type="ECO:0000256" key="1">
    <source>
        <dbReference type="SAM" id="MobiDB-lite"/>
    </source>
</evidence>
<evidence type="ECO:0000313" key="3">
    <source>
        <dbReference type="Proteomes" id="UP000315295"/>
    </source>
</evidence>
<reference evidence="2 3" key="1">
    <citation type="journal article" date="2019" name="G3 (Bethesda)">
        <title>Sequencing of a Wild Apple (Malus baccata) Genome Unravels the Differences Between Cultivated and Wild Apple Species Regarding Disease Resistance and Cold Tolerance.</title>
        <authorList>
            <person name="Chen X."/>
        </authorList>
    </citation>
    <scope>NUCLEOTIDE SEQUENCE [LARGE SCALE GENOMIC DNA]</scope>
    <source>
        <strain evidence="3">cv. Shandingzi</strain>
        <tissue evidence="2">Leaves</tissue>
    </source>
</reference>
<keyword evidence="3" id="KW-1185">Reference proteome</keyword>
<dbReference type="PANTHER" id="PTHR34660">
    <property type="entry name" value="MYB-LIKE PROTEIN X"/>
    <property type="match status" value="1"/>
</dbReference>
<feature type="region of interest" description="Disordered" evidence="1">
    <location>
        <begin position="250"/>
        <end position="269"/>
    </location>
</feature>
<gene>
    <name evidence="2" type="ORF">C1H46_016434</name>
</gene>
<dbReference type="STRING" id="106549.A0A540MHL1"/>
<protein>
    <submittedName>
        <fullName evidence="2">Uncharacterized protein</fullName>
    </submittedName>
</protein>
<sequence>MMNWGLNYVGLDYSRKAVGREDLFEPVKPQRKTEKKAKNHRNKDKRGTMGQGHKAKENVVPNYVTVPSSKNLVNKKCFQQEKGKVEANGWFIKNVEDEGNKLERSDITEEHELPSCAENNCYLSDGNQGGNKRKRPLIIRFKLQKPGEPDASLAPSSSGMTDFLPPERSEVVPAPNQPHSSEATVGVAELASKCDQDSSCPTTEGIEMTGEKRIGREDSECANVMENWIPPPFQFALHDADDEEWLFGTTSQDRRGSKRSKADSEVSCRTSSTQWPKAQLLHEAGIYALSYTVPF</sequence>
<evidence type="ECO:0000313" key="2">
    <source>
        <dbReference type="EMBL" id="TQD97909.1"/>
    </source>
</evidence>
<accession>A0A540MHL1</accession>
<proteinExistence type="predicted"/>
<name>A0A540MHL1_MALBA</name>
<comment type="caution">
    <text evidence="2">The sequence shown here is derived from an EMBL/GenBank/DDBJ whole genome shotgun (WGS) entry which is preliminary data.</text>
</comment>
<dbReference type="AlphaFoldDB" id="A0A540MHL1"/>
<feature type="compositionally biased region" description="Basic and acidic residues" evidence="1">
    <location>
        <begin position="252"/>
        <end position="266"/>
    </location>
</feature>
<feature type="region of interest" description="Disordered" evidence="1">
    <location>
        <begin position="24"/>
        <end position="58"/>
    </location>
</feature>